<feature type="binding site" evidence="6">
    <location>
        <position position="98"/>
    </location>
    <ligand>
        <name>FAD</name>
        <dbReference type="ChEBI" id="CHEBI:57692"/>
    </ligand>
</feature>
<dbReference type="GO" id="GO:0016491">
    <property type="term" value="F:oxidoreductase activity"/>
    <property type="evidence" value="ECO:0007669"/>
    <property type="project" value="UniProtKB-KW"/>
</dbReference>
<keyword evidence="3 6" id="KW-0274">FAD</keyword>
<evidence type="ECO:0000256" key="5">
    <source>
        <dbReference type="ARBA" id="ARBA00023027"/>
    </source>
</evidence>
<evidence type="ECO:0000256" key="2">
    <source>
        <dbReference type="ARBA" id="ARBA00022630"/>
    </source>
</evidence>
<keyword evidence="10" id="KW-1185">Reference proteome</keyword>
<dbReference type="Proteomes" id="UP000054359">
    <property type="component" value="Unassembled WGS sequence"/>
</dbReference>
<dbReference type="AlphaFoldDB" id="A0A087TAP1"/>
<evidence type="ECO:0000256" key="4">
    <source>
        <dbReference type="ARBA" id="ARBA00023002"/>
    </source>
</evidence>
<dbReference type="SUPFAM" id="SSF52343">
    <property type="entry name" value="Ferredoxin reductase-like, C-terminal NADP-linked domain"/>
    <property type="match status" value="1"/>
</dbReference>
<dbReference type="CDD" id="cd06183">
    <property type="entry name" value="cyt_b5_reduct_like"/>
    <property type="match status" value="1"/>
</dbReference>
<dbReference type="Pfam" id="PF00970">
    <property type="entry name" value="FAD_binding_6"/>
    <property type="match status" value="1"/>
</dbReference>
<feature type="non-terminal residue" evidence="9">
    <location>
        <position position="217"/>
    </location>
</feature>
<evidence type="ECO:0000259" key="8">
    <source>
        <dbReference type="Pfam" id="PF00970"/>
    </source>
</evidence>
<organism evidence="9 10">
    <name type="scientific">Stegodyphus mimosarum</name>
    <name type="common">African social velvet spider</name>
    <dbReference type="NCBI Taxonomy" id="407821"/>
    <lineage>
        <taxon>Eukaryota</taxon>
        <taxon>Metazoa</taxon>
        <taxon>Ecdysozoa</taxon>
        <taxon>Arthropoda</taxon>
        <taxon>Chelicerata</taxon>
        <taxon>Arachnida</taxon>
        <taxon>Araneae</taxon>
        <taxon>Araneomorphae</taxon>
        <taxon>Entelegynae</taxon>
        <taxon>Eresoidea</taxon>
        <taxon>Eresidae</taxon>
        <taxon>Stegodyphus</taxon>
    </lineage>
</organism>
<evidence type="ECO:0000313" key="10">
    <source>
        <dbReference type="Proteomes" id="UP000054359"/>
    </source>
</evidence>
<dbReference type="PRINTS" id="PR00371">
    <property type="entry name" value="FPNCR"/>
</dbReference>
<feature type="binding site" evidence="6">
    <location>
        <position position="24"/>
    </location>
    <ligand>
        <name>FAD</name>
        <dbReference type="ChEBI" id="CHEBI:57692"/>
    </ligand>
</feature>
<dbReference type="EMBL" id="KK114325">
    <property type="protein sequence ID" value="KFM62180.1"/>
    <property type="molecule type" value="Genomic_DNA"/>
</dbReference>
<evidence type="ECO:0000313" key="9">
    <source>
        <dbReference type="EMBL" id="KFM62180.1"/>
    </source>
</evidence>
<dbReference type="InterPro" id="IPR039261">
    <property type="entry name" value="FNR_nucleotide-bd"/>
</dbReference>
<keyword evidence="2 6" id="KW-0285">Flavoprotein</keyword>
<dbReference type="Pfam" id="PF00175">
    <property type="entry name" value="NAD_binding_1"/>
    <property type="match status" value="1"/>
</dbReference>
<feature type="domain" description="Flavoprotein pyridine nucleotide cytochrome reductase-like FAD-binding" evidence="8">
    <location>
        <begin position="3"/>
        <end position="75"/>
    </location>
</feature>
<dbReference type="FunFam" id="3.40.50.80:FF:000021">
    <property type="entry name" value="Cytochrome b5 reductase 4"/>
    <property type="match status" value="1"/>
</dbReference>
<gene>
    <name evidence="9" type="ORF">X975_00996</name>
</gene>
<comment type="cofactor">
    <cofactor evidence="1 6">
        <name>FAD</name>
        <dbReference type="ChEBI" id="CHEBI:57692"/>
    </cofactor>
</comment>
<dbReference type="Gene3D" id="2.40.30.10">
    <property type="entry name" value="Translation factors"/>
    <property type="match status" value="1"/>
</dbReference>
<name>A0A087TAP1_STEMI</name>
<dbReference type="PANTHER" id="PTHR19370:SF185">
    <property type="entry name" value="NADH-CYTOCHROME B5 REDUCTASE"/>
    <property type="match status" value="1"/>
</dbReference>
<evidence type="ECO:0000259" key="7">
    <source>
        <dbReference type="Pfam" id="PF00175"/>
    </source>
</evidence>
<dbReference type="PRINTS" id="PR00406">
    <property type="entry name" value="CYTB5RDTASE"/>
</dbReference>
<dbReference type="InterPro" id="IPR008333">
    <property type="entry name" value="Cbr1-like_FAD-bd_dom"/>
</dbReference>
<dbReference type="GO" id="GO:0071949">
    <property type="term" value="F:FAD binding"/>
    <property type="evidence" value="ECO:0007669"/>
    <property type="project" value="TreeGrafter"/>
</dbReference>
<feature type="binding site" evidence="6">
    <location>
        <position position="48"/>
    </location>
    <ligand>
        <name>FAD</name>
        <dbReference type="ChEBI" id="CHEBI:57692"/>
    </ligand>
</feature>
<dbReference type="OMA" id="HYTPVTR"/>
<dbReference type="SUPFAM" id="SSF63380">
    <property type="entry name" value="Riboflavin synthase domain-like"/>
    <property type="match status" value="1"/>
</dbReference>
<evidence type="ECO:0000256" key="6">
    <source>
        <dbReference type="PIRSR" id="PIRSR601834-1"/>
    </source>
</evidence>
<accession>A0A087TAP1</accession>
<dbReference type="STRING" id="407821.A0A087TAP1"/>
<dbReference type="PANTHER" id="PTHR19370">
    <property type="entry name" value="NADH-CYTOCHROME B5 REDUCTASE"/>
    <property type="match status" value="1"/>
</dbReference>
<evidence type="ECO:0000256" key="3">
    <source>
        <dbReference type="ARBA" id="ARBA00022827"/>
    </source>
</evidence>
<dbReference type="InterPro" id="IPR001709">
    <property type="entry name" value="Flavoprot_Pyr_Nucl_cyt_Rdtase"/>
</dbReference>
<keyword evidence="5" id="KW-0520">NAD</keyword>
<feature type="domain" description="Oxidoreductase FAD/NAD(P)-binding" evidence="7">
    <location>
        <begin position="90"/>
        <end position="196"/>
    </location>
</feature>
<dbReference type="InterPro" id="IPR001834">
    <property type="entry name" value="CBR-like"/>
</dbReference>
<dbReference type="GO" id="GO:0005739">
    <property type="term" value="C:mitochondrion"/>
    <property type="evidence" value="ECO:0007669"/>
    <property type="project" value="TreeGrafter"/>
</dbReference>
<keyword evidence="4" id="KW-0560">Oxidoreductase</keyword>
<dbReference type="Gene3D" id="3.40.50.80">
    <property type="entry name" value="Nucleotide-binding domain of ferredoxin-NADP reductase (FNR) module"/>
    <property type="match status" value="1"/>
</dbReference>
<sequence>MWIPVGCHIHIKCAVKGKEVVRSYTPVLPSLDKIPKHSDGRHIVLMIKIYPTGTLTSVIDKCLKGGYMMISNYFGNFPEVLLKNSESVVMLAAGTGITPMIKIIHWVSIMQDKKRTLLLLFFNKTEQDILWKKELETFSSTQENFQIMHILSDATENWKGLSGKISKNMLEKLLPMKHPNNSLCILICGPLPFTETALRSLEGADYDQESIYAFTGQ</sequence>
<feature type="binding site" evidence="6">
    <location>
        <position position="22"/>
    </location>
    <ligand>
        <name>FAD</name>
        <dbReference type="ChEBI" id="CHEBI:57692"/>
    </ligand>
</feature>
<dbReference type="OrthoDB" id="260519at2759"/>
<protein>
    <submittedName>
        <fullName evidence="9">Cytochrome b5 reductase 4</fullName>
    </submittedName>
</protein>
<dbReference type="InterPro" id="IPR017938">
    <property type="entry name" value="Riboflavin_synthase-like_b-brl"/>
</dbReference>
<proteinExistence type="predicted"/>
<evidence type="ECO:0000256" key="1">
    <source>
        <dbReference type="ARBA" id="ARBA00001974"/>
    </source>
</evidence>
<dbReference type="InterPro" id="IPR001433">
    <property type="entry name" value="OxRdtase_FAD/NAD-bd"/>
</dbReference>
<reference evidence="9 10" key="1">
    <citation type="submission" date="2013-11" db="EMBL/GenBank/DDBJ databases">
        <title>Genome sequencing of Stegodyphus mimosarum.</title>
        <authorList>
            <person name="Bechsgaard J."/>
        </authorList>
    </citation>
    <scope>NUCLEOTIDE SEQUENCE [LARGE SCALE GENOMIC DNA]</scope>
</reference>